<gene>
    <name evidence="5" type="ORF">IHE44_0006929</name>
    <name evidence="4" type="ORF">IHE44_009444</name>
</gene>
<feature type="non-terminal residue" evidence="4">
    <location>
        <position position="1077"/>
    </location>
</feature>
<dbReference type="InterPro" id="IPR027831">
    <property type="entry name" value="DUF4485"/>
</dbReference>
<evidence type="ECO:0000313" key="5">
    <source>
        <dbReference type="EMBL" id="KAI1232465.1"/>
    </source>
</evidence>
<keyword evidence="6" id="KW-1185">Reference proteome</keyword>
<dbReference type="Proteomes" id="UP000618051">
    <property type="component" value="Unassembled WGS sequence"/>
</dbReference>
<feature type="compositionally biased region" description="Pro residues" evidence="2">
    <location>
        <begin position="52"/>
        <end position="64"/>
    </location>
</feature>
<feature type="region of interest" description="Disordered" evidence="2">
    <location>
        <begin position="1"/>
        <end position="65"/>
    </location>
</feature>
<feature type="domain" description="DUF4485" evidence="3">
    <location>
        <begin position="83"/>
        <end position="167"/>
    </location>
</feature>
<comment type="caution">
    <text evidence="4">The sequence shown here is derived from an EMBL/GenBank/DDBJ whole genome shotgun (WGS) entry which is preliminary data.</text>
</comment>
<feature type="compositionally biased region" description="Gly residues" evidence="2">
    <location>
        <begin position="37"/>
        <end position="46"/>
    </location>
</feature>
<feature type="coiled-coil region" evidence="1">
    <location>
        <begin position="697"/>
        <end position="924"/>
    </location>
</feature>
<reference evidence="4" key="1">
    <citation type="submission" date="2020-10" db="EMBL/GenBank/DDBJ databases">
        <title>Feather gene expression reveals the developmental basis of iridescence in African starlings.</title>
        <authorList>
            <person name="Rubenstein D.R."/>
        </authorList>
    </citation>
    <scope>NUCLEOTIDE SEQUENCE</scope>
    <source>
        <strain evidence="4">SS15</strain>
        <tissue evidence="4">Liver</tissue>
    </source>
</reference>
<feature type="coiled-coil region" evidence="1">
    <location>
        <begin position="435"/>
        <end position="587"/>
    </location>
</feature>
<feature type="region of interest" description="Disordered" evidence="2">
    <location>
        <begin position="177"/>
        <end position="254"/>
    </location>
</feature>
<proteinExistence type="predicted"/>
<evidence type="ECO:0000256" key="1">
    <source>
        <dbReference type="SAM" id="Coils"/>
    </source>
</evidence>
<feature type="coiled-coil region" evidence="1">
    <location>
        <begin position="344"/>
        <end position="407"/>
    </location>
</feature>
<dbReference type="PANTHER" id="PTHR18871:SF2">
    <property type="entry name" value="CENTROSOMAL PROTEIN OF 112 KDA"/>
    <property type="match status" value="1"/>
</dbReference>
<evidence type="ECO:0000313" key="4">
    <source>
        <dbReference type="EMBL" id="KAG0122193.1"/>
    </source>
</evidence>
<reference evidence="5" key="3">
    <citation type="submission" date="2022-01" db="EMBL/GenBank/DDBJ databases">
        <authorList>
            <person name="Rubenstein D.R."/>
        </authorList>
    </citation>
    <scope>NUCLEOTIDE SEQUENCE</scope>
    <source>
        <strain evidence="5">SS15</strain>
        <tissue evidence="5">Liver</tissue>
    </source>
</reference>
<organism evidence="4">
    <name type="scientific">Lamprotornis superbus</name>
    <dbReference type="NCBI Taxonomy" id="245042"/>
    <lineage>
        <taxon>Eukaryota</taxon>
        <taxon>Metazoa</taxon>
        <taxon>Chordata</taxon>
        <taxon>Craniata</taxon>
        <taxon>Vertebrata</taxon>
        <taxon>Euteleostomi</taxon>
        <taxon>Archelosauria</taxon>
        <taxon>Archosauria</taxon>
        <taxon>Dinosauria</taxon>
        <taxon>Saurischia</taxon>
        <taxon>Theropoda</taxon>
        <taxon>Coelurosauria</taxon>
        <taxon>Aves</taxon>
        <taxon>Neognathae</taxon>
        <taxon>Neoaves</taxon>
        <taxon>Telluraves</taxon>
        <taxon>Australaves</taxon>
        <taxon>Passeriformes</taxon>
        <taxon>Sturnidae</taxon>
        <taxon>Lamprotornis</taxon>
    </lineage>
</organism>
<dbReference type="PANTHER" id="PTHR18871">
    <property type="entry name" value="CENTROSOMAL PROTEIN OF 112 KDA"/>
    <property type="match status" value="1"/>
</dbReference>
<name>A0A835NXY9_9PASS</name>
<dbReference type="InterPro" id="IPR055310">
    <property type="entry name" value="CEP112"/>
</dbReference>
<feature type="coiled-coil region" evidence="1">
    <location>
        <begin position="611"/>
        <end position="648"/>
    </location>
</feature>
<dbReference type="EMBL" id="JADDUC020000022">
    <property type="protein sequence ID" value="KAI1232465.1"/>
    <property type="molecule type" value="Genomic_DNA"/>
</dbReference>
<protein>
    <submittedName>
        <fullName evidence="5">Centrosomal protein of 112 kDa</fullName>
    </submittedName>
</protein>
<feature type="compositionally biased region" description="Low complexity" evidence="2">
    <location>
        <begin position="199"/>
        <end position="209"/>
    </location>
</feature>
<evidence type="ECO:0000256" key="2">
    <source>
        <dbReference type="SAM" id="MobiDB-lite"/>
    </source>
</evidence>
<dbReference type="OrthoDB" id="78101at2759"/>
<dbReference type="AlphaFoldDB" id="A0A835NXY9"/>
<sequence length="1077" mass="124131">PAALSPCGPRSALHPCLRPPGPGRGAAVTAETETRGAGAGAAGSGAGLNVRPQPPPSPCEPQPPEVTLCAFKMSSEDELKEKLDAELDRCIVAMKPYVLNLQHRSERKRCSLWIKKLCKPSGAGIGIVGRENRNLYAKLLLHMLQRGVLNGPFSQKPEEGMLKTLPPYMSVYFDEPRVRSSSPDRVPEWVMGELGNHGSNASSVEDSSSATPPAHGERLNEKPSVPSRCVSSPHHTDEDDLGTSLSDDQHKRNFSLDDDDFEARLNSWNLGLENPRYLREKRVPMTVMTPKIGLEQGSPSRHHQALFRTPEKELEMKMKIAEGKFHEEKLKLQQKHDADVQKILDRKNDEIDVLKSTYINKQKESEDTIRKLEKKVQTLVRESQVVREAKEQQIVELKKMCEQSNDSLKNEWEKRLHDAVAEMEKEKFNIRKKHMEDMHELLQETNARLAKMEEEYLQQTKSTNETVQKLGARVQQLTVEAENSNLQRQKLSQEKTEVEQRYQEVCSQLQELRTRYNLLQKDKEQIMQEYKENLQQLQSKFDVDRDFMKQEQAQQTSDVIAELQRGMAVLKQQLQDSELKRQQQLRDQEHKVQQDKLHMQRAYEKQIHGIQNDLDKERGDAQKKIRHLEQALKEKEEQLRRVTEVQRLQAQQAGAALEEFKRQVELNSEKDSAEMKQRIAEVEADLSRSKLLREKQAQEFSKQLDEIRKRYEQQIVELKLEHEQEKTHLFQQHNAVQDCLVRDHQWEIEKLEKQLRGAMAEHESQSHESRKRDGQVISSLESQIRKLREDLIQANALRNHQLLDLSLQRDEEKLKAARDKEAALNSLKMEMEKVISDLKMKHTAETEAALNKANSRLQQTEEHFSQKLAKSSQEIAELKKTISSLREENSRQQLAAEQRLQEVAQKLEDEKQQLIADNDRAIKGLKERKGEKQESEAAAWPGLQPGFHKPSQFSCLRLHGRKALQDEVENYCGQIYDAQRRFQRHELRAQEQLITMREEYEKILKGLIPASSKKELEDTIASLKSQWECVLCFKGKSTMVALQAALAVGGVGYSRHKEFLPHGLITQPWALLEKSHE</sequence>
<accession>A0A835NXY9</accession>
<dbReference type="Pfam" id="PF14846">
    <property type="entry name" value="DUF4485"/>
    <property type="match status" value="1"/>
</dbReference>
<dbReference type="EMBL" id="JADDUC010000038">
    <property type="protein sequence ID" value="KAG0122193.1"/>
    <property type="molecule type" value="Genomic_DNA"/>
</dbReference>
<keyword evidence="1" id="KW-0175">Coiled coil</keyword>
<reference evidence="5 6" key="2">
    <citation type="journal article" date="2021" name="J. Hered.">
        <title>Feather Gene Expression Elucidates the Developmental Basis of Plumage Iridescence in African Starlings.</title>
        <authorList>
            <person name="Rubenstein D.R."/>
            <person name="Corvelo A."/>
            <person name="MacManes M.D."/>
            <person name="Maia R."/>
            <person name="Narzisi G."/>
            <person name="Rousaki A."/>
            <person name="Vandenabeele P."/>
            <person name="Shawkey M.D."/>
            <person name="Solomon J."/>
        </authorList>
    </citation>
    <scope>NUCLEOTIDE SEQUENCE [LARGE SCALE GENOMIC DNA]</scope>
    <source>
        <strain evidence="5">SS15</strain>
    </source>
</reference>
<evidence type="ECO:0000259" key="3">
    <source>
        <dbReference type="Pfam" id="PF14846"/>
    </source>
</evidence>
<evidence type="ECO:0000313" key="6">
    <source>
        <dbReference type="Proteomes" id="UP000618051"/>
    </source>
</evidence>